<feature type="non-terminal residue" evidence="4">
    <location>
        <position position="81"/>
    </location>
</feature>
<feature type="region of interest" description="Disordered" evidence="2">
    <location>
        <begin position="61"/>
        <end position="81"/>
    </location>
</feature>
<dbReference type="InterPro" id="IPR016039">
    <property type="entry name" value="Thiolase-like"/>
</dbReference>
<dbReference type="EMBL" id="MVHE01000438">
    <property type="protein sequence ID" value="ORA01386.1"/>
    <property type="molecule type" value="Genomic_DNA"/>
</dbReference>
<proteinExistence type="predicted"/>
<dbReference type="OrthoDB" id="4306994at2"/>
<dbReference type="InterPro" id="IPR014031">
    <property type="entry name" value="Ketoacyl_synth_C"/>
</dbReference>
<dbReference type="Gene3D" id="3.40.47.10">
    <property type="match status" value="1"/>
</dbReference>
<evidence type="ECO:0000259" key="3">
    <source>
        <dbReference type="PROSITE" id="PS52004"/>
    </source>
</evidence>
<accession>A0A1W9YMX7</accession>
<organism evidence="4 5">
    <name type="scientific">Mycobacterium angelicum</name>
    <dbReference type="NCBI Taxonomy" id="470074"/>
    <lineage>
        <taxon>Bacteria</taxon>
        <taxon>Bacillati</taxon>
        <taxon>Actinomycetota</taxon>
        <taxon>Actinomycetes</taxon>
        <taxon>Mycobacteriales</taxon>
        <taxon>Mycobacteriaceae</taxon>
        <taxon>Mycobacterium</taxon>
    </lineage>
</organism>
<comment type="caution">
    <text evidence="4">The sequence shown here is derived from an EMBL/GenBank/DDBJ whole genome shotgun (WGS) entry which is preliminary data.</text>
</comment>
<dbReference type="PANTHER" id="PTHR43775">
    <property type="entry name" value="FATTY ACID SYNTHASE"/>
    <property type="match status" value="1"/>
</dbReference>
<gene>
    <name evidence="4" type="ORF">BST12_30180</name>
</gene>
<sequence length="81" mass="8332">GSVKSNIGHTQAAAGAAGLIKMITALQHAVLPPTLHVDQPSPHIDWTTGAVQLLTQAMPWPESEHPRTAAVSSFGVSGTNA</sequence>
<evidence type="ECO:0000256" key="1">
    <source>
        <dbReference type="ARBA" id="ARBA00022679"/>
    </source>
</evidence>
<evidence type="ECO:0000313" key="5">
    <source>
        <dbReference type="Proteomes" id="UP000192284"/>
    </source>
</evidence>
<dbReference type="Proteomes" id="UP000192284">
    <property type="component" value="Unassembled WGS sequence"/>
</dbReference>
<dbReference type="GO" id="GO:0006633">
    <property type="term" value="P:fatty acid biosynthetic process"/>
    <property type="evidence" value="ECO:0007669"/>
    <property type="project" value="TreeGrafter"/>
</dbReference>
<feature type="domain" description="Ketosynthase family 3 (KS3)" evidence="3">
    <location>
        <begin position="1"/>
        <end position="81"/>
    </location>
</feature>
<dbReference type="AlphaFoldDB" id="A0A1W9YMX7"/>
<dbReference type="PANTHER" id="PTHR43775:SF51">
    <property type="entry name" value="INACTIVE PHENOLPHTHIOCEROL SYNTHESIS POLYKETIDE SYNTHASE TYPE I PKS1-RELATED"/>
    <property type="match status" value="1"/>
</dbReference>
<dbReference type="Pfam" id="PF02801">
    <property type="entry name" value="Ketoacyl-synt_C"/>
    <property type="match status" value="1"/>
</dbReference>
<dbReference type="GO" id="GO:0004312">
    <property type="term" value="F:fatty acid synthase activity"/>
    <property type="evidence" value="ECO:0007669"/>
    <property type="project" value="TreeGrafter"/>
</dbReference>
<evidence type="ECO:0000256" key="2">
    <source>
        <dbReference type="SAM" id="MobiDB-lite"/>
    </source>
</evidence>
<keyword evidence="1" id="KW-0808">Transferase</keyword>
<dbReference type="InterPro" id="IPR050091">
    <property type="entry name" value="PKS_NRPS_Biosynth_Enz"/>
</dbReference>
<keyword evidence="5" id="KW-1185">Reference proteome</keyword>
<reference evidence="4 5" key="1">
    <citation type="submission" date="2017-02" db="EMBL/GenBank/DDBJ databases">
        <title>The new phylogeny of genus Mycobacterium.</title>
        <authorList>
            <person name="Tortoli E."/>
            <person name="Trovato A."/>
            <person name="Cirillo D.M."/>
        </authorList>
    </citation>
    <scope>NUCLEOTIDE SEQUENCE [LARGE SCALE GENOMIC DNA]</scope>
    <source>
        <strain evidence="4 5">DSM 45057</strain>
    </source>
</reference>
<dbReference type="SUPFAM" id="SSF53901">
    <property type="entry name" value="Thiolase-like"/>
    <property type="match status" value="1"/>
</dbReference>
<feature type="compositionally biased region" description="Polar residues" evidence="2">
    <location>
        <begin position="70"/>
        <end position="81"/>
    </location>
</feature>
<name>A0A1W9YMX7_MYCAN</name>
<dbReference type="PROSITE" id="PS52004">
    <property type="entry name" value="KS3_2"/>
    <property type="match status" value="1"/>
</dbReference>
<dbReference type="InterPro" id="IPR020841">
    <property type="entry name" value="PKS_Beta-ketoAc_synthase_dom"/>
</dbReference>
<feature type="non-terminal residue" evidence="4">
    <location>
        <position position="1"/>
    </location>
</feature>
<evidence type="ECO:0000313" key="4">
    <source>
        <dbReference type="EMBL" id="ORA01386.1"/>
    </source>
</evidence>
<protein>
    <recommendedName>
        <fullName evidence="3">Ketosynthase family 3 (KS3) domain-containing protein</fullName>
    </recommendedName>
</protein>